<dbReference type="GO" id="GO:0045454">
    <property type="term" value="P:cell redox homeostasis"/>
    <property type="evidence" value="ECO:0007669"/>
    <property type="project" value="TreeGrafter"/>
</dbReference>
<evidence type="ECO:0000256" key="7">
    <source>
        <dbReference type="ARBA" id="ARBA00023284"/>
    </source>
</evidence>
<proteinExistence type="predicted"/>
<dbReference type="Gene3D" id="3.40.30.10">
    <property type="entry name" value="Glutaredoxin"/>
    <property type="match status" value="1"/>
</dbReference>
<keyword evidence="5" id="KW-0049">Antioxidant</keyword>
<evidence type="ECO:0000256" key="5">
    <source>
        <dbReference type="ARBA" id="ARBA00022862"/>
    </source>
</evidence>
<dbReference type="PROSITE" id="PS51352">
    <property type="entry name" value="THIOREDOXIN_2"/>
    <property type="match status" value="1"/>
</dbReference>
<evidence type="ECO:0000256" key="3">
    <source>
        <dbReference type="ARBA" id="ARBA00017462"/>
    </source>
</evidence>
<evidence type="ECO:0000256" key="2">
    <source>
        <dbReference type="ARBA" id="ARBA00013021"/>
    </source>
</evidence>
<dbReference type="GO" id="GO:0042744">
    <property type="term" value="P:hydrogen peroxide catabolic process"/>
    <property type="evidence" value="ECO:0007669"/>
    <property type="project" value="TreeGrafter"/>
</dbReference>
<dbReference type="InterPro" id="IPR036249">
    <property type="entry name" value="Thioredoxin-like_sf"/>
</dbReference>
<evidence type="ECO:0000256" key="8">
    <source>
        <dbReference type="ARBA" id="ARBA00032077"/>
    </source>
</evidence>
<gene>
    <name evidence="12" type="ORF">EVB03_01960</name>
</gene>
<dbReference type="GO" id="GO:0006979">
    <property type="term" value="P:response to oxidative stress"/>
    <property type="evidence" value="ECO:0007669"/>
    <property type="project" value="TreeGrafter"/>
</dbReference>
<comment type="catalytic activity">
    <reaction evidence="9">
        <text>a hydroperoxide + NADH + H(+) = an alcohol + NAD(+) + H2O</text>
        <dbReference type="Rhea" id="RHEA:62628"/>
        <dbReference type="ChEBI" id="CHEBI:15377"/>
        <dbReference type="ChEBI" id="CHEBI:15378"/>
        <dbReference type="ChEBI" id="CHEBI:30879"/>
        <dbReference type="ChEBI" id="CHEBI:35924"/>
        <dbReference type="ChEBI" id="CHEBI:57540"/>
        <dbReference type="ChEBI" id="CHEBI:57945"/>
        <dbReference type="EC" id="1.11.1.26"/>
    </reaction>
</comment>
<evidence type="ECO:0000256" key="1">
    <source>
        <dbReference type="ARBA" id="ARBA00011654"/>
    </source>
</evidence>
<feature type="domain" description="Thioredoxin" evidence="11">
    <location>
        <begin position="2"/>
        <end position="151"/>
    </location>
</feature>
<evidence type="ECO:0000256" key="10">
    <source>
        <dbReference type="PIRSR" id="PIRSR000239-1"/>
    </source>
</evidence>
<dbReference type="GO" id="GO:0102039">
    <property type="term" value="F:NADH-dependent peroxiredoxin activity"/>
    <property type="evidence" value="ECO:0007669"/>
    <property type="project" value="UniProtKB-EC"/>
</dbReference>
<keyword evidence="6" id="KW-0560">Oxidoreductase</keyword>
<dbReference type="InterPro" id="IPR013766">
    <property type="entry name" value="Thioredoxin_domain"/>
</dbReference>
<evidence type="ECO:0000313" key="12">
    <source>
        <dbReference type="EMBL" id="RZO21018.1"/>
    </source>
</evidence>
<dbReference type="PANTHER" id="PTHR10681:SF121">
    <property type="entry name" value="ALKYL HYDROPEROXIDE REDUCTASE C"/>
    <property type="match status" value="1"/>
</dbReference>
<evidence type="ECO:0000256" key="6">
    <source>
        <dbReference type="ARBA" id="ARBA00023002"/>
    </source>
</evidence>
<keyword evidence="4" id="KW-0575">Peroxidase</keyword>
<comment type="caution">
    <text evidence="12">The sequence shown here is derived from an EMBL/GenBank/DDBJ whole genome shotgun (WGS) entry which is preliminary data.</text>
</comment>
<evidence type="ECO:0000256" key="9">
    <source>
        <dbReference type="ARBA" id="ARBA00047572"/>
    </source>
</evidence>
<dbReference type="EMBL" id="SHBP01000002">
    <property type="protein sequence ID" value="RZO21018.1"/>
    <property type="molecule type" value="Genomic_DNA"/>
</dbReference>
<dbReference type="EC" id="1.11.1.26" evidence="2"/>
<evidence type="ECO:0000256" key="4">
    <source>
        <dbReference type="ARBA" id="ARBA00022559"/>
    </source>
</evidence>
<protein>
    <recommendedName>
        <fullName evidence="3">Alkyl hydroperoxide reductase C</fullName>
        <ecNumber evidence="2">1.11.1.26</ecNumber>
    </recommendedName>
    <alternativeName>
        <fullName evidence="8">Peroxiredoxin</fullName>
    </alternativeName>
</protein>
<accession>A0A520MIF9</accession>
<dbReference type="GO" id="GO:0033554">
    <property type="term" value="P:cellular response to stress"/>
    <property type="evidence" value="ECO:0007669"/>
    <property type="project" value="TreeGrafter"/>
</dbReference>
<dbReference type="PIRSF" id="PIRSF000239">
    <property type="entry name" value="AHPC"/>
    <property type="match status" value="1"/>
</dbReference>
<evidence type="ECO:0000313" key="13">
    <source>
        <dbReference type="Proteomes" id="UP000315889"/>
    </source>
</evidence>
<dbReference type="InterPro" id="IPR000866">
    <property type="entry name" value="AhpC/TSA"/>
</dbReference>
<organism evidence="12 13">
    <name type="scientific">SAR92 clade bacterium</name>
    <dbReference type="NCBI Taxonomy" id="2315479"/>
    <lineage>
        <taxon>Bacteria</taxon>
        <taxon>Pseudomonadati</taxon>
        <taxon>Pseudomonadota</taxon>
        <taxon>Gammaproteobacteria</taxon>
        <taxon>Cellvibrionales</taxon>
        <taxon>Porticoccaceae</taxon>
        <taxon>SAR92 clade</taxon>
    </lineage>
</organism>
<dbReference type="Pfam" id="PF00578">
    <property type="entry name" value="AhpC-TSA"/>
    <property type="match status" value="1"/>
</dbReference>
<dbReference type="GO" id="GO:0008379">
    <property type="term" value="F:thioredoxin peroxidase activity"/>
    <property type="evidence" value="ECO:0007669"/>
    <property type="project" value="TreeGrafter"/>
</dbReference>
<dbReference type="InterPro" id="IPR050217">
    <property type="entry name" value="Peroxiredoxin"/>
</dbReference>
<comment type="subunit">
    <text evidence="1">Homodimer; disulfide-linked, upon oxidation. 5 homodimers assemble to form a ring-like decamer.</text>
</comment>
<dbReference type="PANTHER" id="PTHR10681">
    <property type="entry name" value="THIOREDOXIN PEROXIDASE"/>
    <property type="match status" value="1"/>
</dbReference>
<name>A0A520MIF9_9GAMM</name>
<dbReference type="Proteomes" id="UP000315889">
    <property type="component" value="Unassembled WGS sequence"/>
</dbReference>
<dbReference type="InterPro" id="IPR024706">
    <property type="entry name" value="Peroxiredoxin_AhpC-typ"/>
</dbReference>
<sequence length="167" mass="18173">MIGVNEIFPSFEKSGVDGDELVTKSSSDYTGWRVFYFYPKDFTFICPTEIVAMDKLLEEASVAGFSGDNEFCKKAWKESDEALGKIRHTLLADCGLTLSHELGIVDLDAQASLRATYIVDPDGKIQHVSVNALDTGRNADEILRTLQGLKAGGLTGCAWNPGDSFVA</sequence>
<dbReference type="SUPFAM" id="SSF52833">
    <property type="entry name" value="Thioredoxin-like"/>
    <property type="match status" value="1"/>
</dbReference>
<dbReference type="GO" id="GO:0005829">
    <property type="term" value="C:cytosol"/>
    <property type="evidence" value="ECO:0007669"/>
    <property type="project" value="TreeGrafter"/>
</dbReference>
<keyword evidence="7" id="KW-0676">Redox-active center</keyword>
<reference evidence="12 13" key="1">
    <citation type="submission" date="2019-02" db="EMBL/GenBank/DDBJ databases">
        <title>Prokaryotic population dynamics and viral predation in marine succession experiment using metagenomics: the confinement effect.</title>
        <authorList>
            <person name="Haro-Moreno J.M."/>
            <person name="Rodriguez-Valera F."/>
            <person name="Lopez-Perez M."/>
        </authorList>
    </citation>
    <scope>NUCLEOTIDE SEQUENCE [LARGE SCALE GENOMIC DNA]</scope>
    <source>
        <strain evidence="12">MED-G170</strain>
    </source>
</reference>
<dbReference type="AlphaFoldDB" id="A0A520MIF9"/>
<feature type="active site" description="Cysteine sulfenic acid (-SOH) intermediate; for peroxidase activity" evidence="10">
    <location>
        <position position="46"/>
    </location>
</feature>
<evidence type="ECO:0000259" key="11">
    <source>
        <dbReference type="PROSITE" id="PS51352"/>
    </source>
</evidence>